<evidence type="ECO:0000313" key="10">
    <source>
        <dbReference type="EMBL" id="KFA69466.1"/>
    </source>
</evidence>
<name>A0A084QZT1_STAC4</name>
<dbReference type="InterPro" id="IPR012341">
    <property type="entry name" value="6hp_glycosidase-like_sf"/>
</dbReference>
<protein>
    <recommendedName>
        <fullName evidence="9">alpha-1,2-Mannosidase</fullName>
        <ecNumber evidence="9">3.2.1.-</ecNumber>
    </recommendedName>
</protein>
<dbReference type="GO" id="GO:0005783">
    <property type="term" value="C:endoplasmic reticulum"/>
    <property type="evidence" value="ECO:0007669"/>
    <property type="project" value="TreeGrafter"/>
</dbReference>
<dbReference type="AlphaFoldDB" id="A0A084QZT1"/>
<keyword evidence="7" id="KW-0106">Calcium</keyword>
<dbReference type="InterPro" id="IPR050749">
    <property type="entry name" value="Glycosyl_Hydrolase_47"/>
</dbReference>
<evidence type="ECO:0000256" key="4">
    <source>
        <dbReference type="ARBA" id="ARBA00022801"/>
    </source>
</evidence>
<evidence type="ECO:0000256" key="6">
    <source>
        <dbReference type="PIRSR" id="PIRSR601382-1"/>
    </source>
</evidence>
<feature type="active site" evidence="6">
    <location>
        <position position="471"/>
    </location>
</feature>
<evidence type="ECO:0000256" key="1">
    <source>
        <dbReference type="ARBA" id="ARBA00001913"/>
    </source>
</evidence>
<dbReference type="Proteomes" id="UP000028524">
    <property type="component" value="Unassembled WGS sequence"/>
</dbReference>
<dbReference type="EMBL" id="KL659480">
    <property type="protein sequence ID" value="KFA69466.1"/>
    <property type="molecule type" value="Genomic_DNA"/>
</dbReference>
<dbReference type="FunCoup" id="A0A084QZT1">
    <property type="interactions" value="91"/>
</dbReference>
<comment type="pathway">
    <text evidence="2">Protein modification; protein glycosylation.</text>
</comment>
<dbReference type="UniPathway" id="UPA00378"/>
<dbReference type="STRING" id="1283841.A0A084QZT1"/>
<dbReference type="GO" id="GO:0005509">
    <property type="term" value="F:calcium ion binding"/>
    <property type="evidence" value="ECO:0007669"/>
    <property type="project" value="InterPro"/>
</dbReference>
<comment type="similarity">
    <text evidence="3 9">Belongs to the glycosyl hydrolase 47 family.</text>
</comment>
<evidence type="ECO:0000256" key="8">
    <source>
        <dbReference type="PIRSR" id="PIRSR601382-3"/>
    </source>
</evidence>
<proteinExistence type="inferred from homology"/>
<dbReference type="Gene3D" id="1.50.10.10">
    <property type="match status" value="1"/>
</dbReference>
<dbReference type="GO" id="GO:0036503">
    <property type="term" value="P:ERAD pathway"/>
    <property type="evidence" value="ECO:0007669"/>
    <property type="project" value="UniProtKB-ARBA"/>
</dbReference>
<dbReference type="InParanoid" id="A0A084QZT1"/>
<keyword evidence="7" id="KW-0479">Metal-binding</keyword>
<dbReference type="InterPro" id="IPR001382">
    <property type="entry name" value="Glyco_hydro_47"/>
</dbReference>
<dbReference type="SUPFAM" id="SSF48225">
    <property type="entry name" value="Seven-hairpin glycosidases"/>
    <property type="match status" value="1"/>
</dbReference>
<dbReference type="OMA" id="NICFACL"/>
<dbReference type="PANTHER" id="PTHR11742">
    <property type="entry name" value="MANNOSYL-OLIGOSACCHARIDE ALPHA-1,2-MANNOSIDASE-RELATED"/>
    <property type="match status" value="1"/>
</dbReference>
<dbReference type="EC" id="3.2.1.-" evidence="9"/>
<dbReference type="PANTHER" id="PTHR11742:SF89">
    <property type="entry name" value="ALPHA-1,2-MANNOSIDASE"/>
    <property type="match status" value="1"/>
</dbReference>
<feature type="binding site" evidence="7">
    <location>
        <position position="558"/>
    </location>
    <ligand>
        <name>Ca(2+)</name>
        <dbReference type="ChEBI" id="CHEBI:29108"/>
    </ligand>
</feature>
<evidence type="ECO:0000256" key="2">
    <source>
        <dbReference type="ARBA" id="ARBA00004922"/>
    </source>
</evidence>
<sequence length="572" mass="64610">MAIRLARRAPRVFIGIAAILFLYLHLRHAPSAPALVSLKHSTNAYDWSRFVPYNPVLDIKPLPTVRPRSLPRVQAEDAAFKASPVNQERRNVVRGVFERSYRAYRKYAWLRDELTPVTGRGKDPFGGWAATLVDSLDTLWIMGFRREFQEALVYIDRLDVSDSPAGAINIFETTIRHLGGLLSAYDLSGEEVLLRKAVELADLLYVGFDTPNRLPGFWLNFADAREGLQWAGRNDPSACPASLCLEFTRLSQITGNSKYYDATDRVMRFLERVQNATTLPGMWPTTIDFRNEEVPGTSYTLGALADSLYEYLPKMHALLGGVDSTYETMYRKAAKRIIEYMVFRPMLPEDAPDRDILFTGDLHIRGGQVVERVTESQHLTCFVGGMFGLAGKLLQLDDQVTLGEQLARGCGWAYASMPTGIMPEIFDLVACDAVDGPCTWDQEKWENETASTSLPKGFRSARDTRYILRPEAIESVFLLYRMTGKAELQDLAWDMFQAVVRATETGYAYSAIADVTQEGETKKLDSMESFWMAETLKYYYLIFSPPDLISLDEYVLNTEAHPFLRPKAYEGA</sequence>
<evidence type="ECO:0000256" key="9">
    <source>
        <dbReference type="RuleBase" id="RU361193"/>
    </source>
</evidence>
<dbReference type="FunFam" id="1.50.10.10:FF:000037">
    <property type="entry name" value="alpha-1,2-Mannosidase"/>
    <property type="match status" value="1"/>
</dbReference>
<feature type="active site" description="Proton donor" evidence="6">
    <location>
        <position position="172"/>
    </location>
</feature>
<keyword evidence="4 9" id="KW-0378">Hydrolase</keyword>
<keyword evidence="9" id="KW-0326">Glycosidase</keyword>
<accession>A0A084QZT1</accession>
<dbReference type="GO" id="GO:0016020">
    <property type="term" value="C:membrane"/>
    <property type="evidence" value="ECO:0007669"/>
    <property type="project" value="InterPro"/>
</dbReference>
<dbReference type="HOGENOM" id="CLU_003818_0_0_1"/>
<evidence type="ECO:0000256" key="5">
    <source>
        <dbReference type="ARBA" id="ARBA00023157"/>
    </source>
</evidence>
<dbReference type="Pfam" id="PF01532">
    <property type="entry name" value="Glyco_hydro_47"/>
    <property type="match status" value="1"/>
</dbReference>
<reference evidence="10 11" key="1">
    <citation type="journal article" date="2014" name="BMC Genomics">
        <title>Comparative genome sequencing reveals chemotype-specific gene clusters in the toxigenic black mold Stachybotrys.</title>
        <authorList>
            <person name="Semeiks J."/>
            <person name="Borek D."/>
            <person name="Otwinowski Z."/>
            <person name="Grishin N.V."/>
        </authorList>
    </citation>
    <scope>NUCLEOTIDE SEQUENCE [LARGE SCALE GENOMIC DNA]</scope>
    <source>
        <strain evidence="10 11">IBT 40285</strain>
    </source>
</reference>
<comment type="cofactor">
    <cofactor evidence="1 7">
        <name>Ca(2+)</name>
        <dbReference type="ChEBI" id="CHEBI:29108"/>
    </cofactor>
</comment>
<dbReference type="GO" id="GO:0004571">
    <property type="term" value="F:mannosyl-oligosaccharide 1,2-alpha-mannosidase activity"/>
    <property type="evidence" value="ECO:0007669"/>
    <property type="project" value="InterPro"/>
</dbReference>
<keyword evidence="5 8" id="KW-1015">Disulfide bond</keyword>
<organism evidence="10 11">
    <name type="scientific">Stachybotrys chlorohalonatus (strain IBT 40285)</name>
    <dbReference type="NCBI Taxonomy" id="1283841"/>
    <lineage>
        <taxon>Eukaryota</taxon>
        <taxon>Fungi</taxon>
        <taxon>Dikarya</taxon>
        <taxon>Ascomycota</taxon>
        <taxon>Pezizomycotina</taxon>
        <taxon>Sordariomycetes</taxon>
        <taxon>Hypocreomycetidae</taxon>
        <taxon>Hypocreales</taxon>
        <taxon>Stachybotryaceae</taxon>
        <taxon>Stachybotrys</taxon>
    </lineage>
</organism>
<evidence type="ECO:0000256" key="3">
    <source>
        <dbReference type="ARBA" id="ARBA00007658"/>
    </source>
</evidence>
<evidence type="ECO:0000313" key="11">
    <source>
        <dbReference type="Proteomes" id="UP000028524"/>
    </source>
</evidence>
<dbReference type="PRINTS" id="PR00747">
    <property type="entry name" value="GLYHDRLASE47"/>
</dbReference>
<gene>
    <name evidence="10" type="ORF">S40285_04629</name>
</gene>
<dbReference type="OrthoDB" id="8118055at2759"/>
<feature type="disulfide bond" evidence="8">
    <location>
        <begin position="381"/>
        <end position="410"/>
    </location>
</feature>
<feature type="active site" description="Proton donor" evidence="6">
    <location>
        <position position="424"/>
    </location>
</feature>
<feature type="active site" evidence="6">
    <location>
        <position position="306"/>
    </location>
</feature>
<evidence type="ECO:0000256" key="7">
    <source>
        <dbReference type="PIRSR" id="PIRSR601382-2"/>
    </source>
</evidence>
<dbReference type="InterPro" id="IPR036026">
    <property type="entry name" value="Seven-hairpin_glycosidases"/>
</dbReference>
<keyword evidence="11" id="KW-1185">Reference proteome</keyword>
<dbReference type="GO" id="GO:0005975">
    <property type="term" value="P:carbohydrate metabolic process"/>
    <property type="evidence" value="ECO:0007669"/>
    <property type="project" value="InterPro"/>
</dbReference>